<evidence type="ECO:0000313" key="2">
    <source>
        <dbReference type="Proteomes" id="UP000996601"/>
    </source>
</evidence>
<sequence length="204" mass="22922">MLNAEYTNASFYSLPKSHQAGFAPGSWRVVTVPAGTKLFKLSQFDITSKWGTTPWWSPVDPFLDDKSGVRGTFQKAMSDGQTLAQVIRHLSSVCIDWNELTKFQQIKLRVDAKAFWGTFNPMPKFSNAPWLVGNDNPDSTETLKKVKKMNEIEKKDGLRNKSEVKGAKSWQLHIANMKPEHFEVLPEIPSHETAAIGIALGFIK</sequence>
<proteinExistence type="predicted"/>
<accession>A0ABT1RGL0</accession>
<dbReference type="EMBL" id="WHSB02000019">
    <property type="protein sequence ID" value="MCQ4634320.1"/>
    <property type="molecule type" value="Genomic_DNA"/>
</dbReference>
<comment type="caution">
    <text evidence="1">The sequence shown here is derived from an EMBL/GenBank/DDBJ whole genome shotgun (WGS) entry which is preliminary data.</text>
</comment>
<dbReference type="Proteomes" id="UP000996601">
    <property type="component" value="Unassembled WGS sequence"/>
</dbReference>
<protein>
    <submittedName>
        <fullName evidence="1">Uncharacterized protein</fullName>
    </submittedName>
</protein>
<reference evidence="1" key="1">
    <citation type="submission" date="2021-07" db="EMBL/GenBank/DDBJ databases">
        <title>Shinella sp. nov., a novel member of the genus Shinella from water.</title>
        <authorList>
            <person name="Deng Y."/>
        </authorList>
    </citation>
    <scope>NUCLEOTIDE SEQUENCE</scope>
    <source>
        <strain evidence="1">CPCC 100929</strain>
    </source>
</reference>
<name>A0ABT1RGL0_9HYPH</name>
<keyword evidence="2" id="KW-1185">Reference proteome</keyword>
<organism evidence="1 2">
    <name type="scientific">Shinella lacus</name>
    <dbReference type="NCBI Taxonomy" id="2654216"/>
    <lineage>
        <taxon>Bacteria</taxon>
        <taxon>Pseudomonadati</taxon>
        <taxon>Pseudomonadota</taxon>
        <taxon>Alphaproteobacteria</taxon>
        <taxon>Hyphomicrobiales</taxon>
        <taxon>Rhizobiaceae</taxon>
        <taxon>Shinella</taxon>
    </lineage>
</organism>
<evidence type="ECO:0000313" key="1">
    <source>
        <dbReference type="EMBL" id="MCQ4634320.1"/>
    </source>
</evidence>
<dbReference type="RefSeq" id="WP_256120923.1">
    <property type="nucleotide sequence ID" value="NZ_WHSB02000019.1"/>
</dbReference>
<gene>
    <name evidence="1" type="ORF">GB927_030080</name>
</gene>